<dbReference type="STRING" id="42251.A0A2T6ZY84"/>
<protein>
    <recommendedName>
        <fullName evidence="5">Endonuclease/exonuclease/phosphatase domain-containing protein</fullName>
    </recommendedName>
</protein>
<organism evidence="3 4">
    <name type="scientific">Tuber borchii</name>
    <name type="common">White truffle</name>
    <dbReference type="NCBI Taxonomy" id="42251"/>
    <lineage>
        <taxon>Eukaryota</taxon>
        <taxon>Fungi</taxon>
        <taxon>Dikarya</taxon>
        <taxon>Ascomycota</taxon>
        <taxon>Pezizomycotina</taxon>
        <taxon>Pezizomycetes</taxon>
        <taxon>Pezizales</taxon>
        <taxon>Tuberaceae</taxon>
        <taxon>Tuber</taxon>
    </lineage>
</organism>
<dbReference type="EMBL" id="NESQ01000065">
    <property type="protein sequence ID" value="PUU80434.1"/>
    <property type="molecule type" value="Genomic_DNA"/>
</dbReference>
<evidence type="ECO:0000313" key="3">
    <source>
        <dbReference type="EMBL" id="PUU80434.1"/>
    </source>
</evidence>
<name>A0A2T6ZY84_TUBBO</name>
<evidence type="ECO:0000256" key="1">
    <source>
        <dbReference type="SAM" id="Coils"/>
    </source>
</evidence>
<evidence type="ECO:0008006" key="5">
    <source>
        <dbReference type="Google" id="ProtNLM"/>
    </source>
</evidence>
<sequence>MDPLSQIPTTTVTENYKESRNSHIPNASRMMAIPIDNTHFTATYKESIIPTSESESEFQYHNWETGNLQPVTSRIQKLQTRLQDESVQRQRLEARISALENLIQEAGLQAKSQVLNPILVNQKRNSNMMLDSASDQSEEMETILNPHTCSSRETDHDVELAMHESPSTTASGHSIPTHTYIDKGKRPAYSVVARGPALVQARFKSTTIGMAQEIPTQSNVQSSRHHPTNPVGKNDSRNSASTPLYLAGVPKQAINIIKQELRSKPISVQGRHIQNVSWIDGRILELLVDSNHAESMKNRIVKYSNYTLRKSFDPLCAESFHCQGDIAPESKKAFLQRKLVMRLSESISSTKYNATRSHIMTWATNRAVGKQLTHELGKKNITILSERSEKEKTTSDIRVIQRGEVASSDNRTLVTSGAVRFTFPKRPYSSIDAIQDIYSGSSGSSSNGKFAQAISLLETSFDFLFIAEHWYQHHDKRLVHPLVHCSTIRPTSFTSRPNNGRQHGGIYLLATRQSQKIILSTTSTAHSIVVSLPGLKFAGVYYPPYSLNESALKADLNQIGSVDMLIGDINTRFSCNLIQRQTHSRVSPSARSLHFQSWAAMHSMIHLSDKPSHKTVDNIPDHAFSKLALQPFVSLALIPNSKLNINTDHRYLLQLDIDTTTSPLDSAIPNTPDLPPPLRFRVQKLRQPEIAKKYCSAWSLIDEIYTSYKDSEIFDIDMLDAVLCSSIQAIAELELGTYDPSKVRTTDDCTANHLTQEFDMPASIQLLKRSQRAATALSPLISLSDSLPPMQECINHYGTIFKKNLERAETTTGAYSGTRSSMPVFPDIDTSTQTEQQSYFAFIRPYLLNHT</sequence>
<reference evidence="3 4" key="1">
    <citation type="submission" date="2017-04" db="EMBL/GenBank/DDBJ databases">
        <title>Draft genome sequence of Tuber borchii Vittad., a whitish edible truffle.</title>
        <authorList>
            <consortium name="DOE Joint Genome Institute"/>
            <person name="Murat C."/>
            <person name="Kuo A."/>
            <person name="Barry K.W."/>
            <person name="Clum A."/>
            <person name="Dockter R.B."/>
            <person name="Fauchery L."/>
            <person name="Iotti M."/>
            <person name="Kohler A."/>
            <person name="Labutti K."/>
            <person name="Lindquist E.A."/>
            <person name="Lipzen A."/>
            <person name="Ohm R.A."/>
            <person name="Wang M."/>
            <person name="Grigoriev I.V."/>
            <person name="Zambonelli A."/>
            <person name="Martin F.M."/>
        </authorList>
    </citation>
    <scope>NUCLEOTIDE SEQUENCE [LARGE SCALE GENOMIC DNA]</scope>
    <source>
        <strain evidence="3 4">Tbo3840</strain>
    </source>
</reference>
<feature type="compositionally biased region" description="Polar residues" evidence="2">
    <location>
        <begin position="1"/>
        <end position="14"/>
    </location>
</feature>
<comment type="caution">
    <text evidence="3">The sequence shown here is derived from an EMBL/GenBank/DDBJ whole genome shotgun (WGS) entry which is preliminary data.</text>
</comment>
<evidence type="ECO:0000313" key="4">
    <source>
        <dbReference type="Proteomes" id="UP000244722"/>
    </source>
</evidence>
<keyword evidence="4" id="KW-1185">Reference proteome</keyword>
<gene>
    <name evidence="3" type="ORF">B9Z19DRAFT_1063470</name>
</gene>
<evidence type="ECO:0000256" key="2">
    <source>
        <dbReference type="SAM" id="MobiDB-lite"/>
    </source>
</evidence>
<proteinExistence type="predicted"/>
<keyword evidence="1" id="KW-0175">Coiled coil</keyword>
<dbReference type="AlphaFoldDB" id="A0A2T6ZY84"/>
<feature type="coiled-coil region" evidence="1">
    <location>
        <begin position="75"/>
        <end position="109"/>
    </location>
</feature>
<accession>A0A2T6ZY84</accession>
<dbReference type="Proteomes" id="UP000244722">
    <property type="component" value="Unassembled WGS sequence"/>
</dbReference>
<feature type="region of interest" description="Disordered" evidence="2">
    <location>
        <begin position="216"/>
        <end position="240"/>
    </location>
</feature>
<feature type="region of interest" description="Disordered" evidence="2">
    <location>
        <begin position="1"/>
        <end position="20"/>
    </location>
</feature>